<evidence type="ECO:0000313" key="2">
    <source>
        <dbReference type="EMBL" id="GMA37245.1"/>
    </source>
</evidence>
<feature type="transmembrane region" description="Helical" evidence="1">
    <location>
        <begin position="51"/>
        <end position="73"/>
    </location>
</feature>
<organism evidence="2 3">
    <name type="scientific">Demequina litorisediminis</name>
    <dbReference type="NCBI Taxonomy" id="1849022"/>
    <lineage>
        <taxon>Bacteria</taxon>
        <taxon>Bacillati</taxon>
        <taxon>Actinomycetota</taxon>
        <taxon>Actinomycetes</taxon>
        <taxon>Micrococcales</taxon>
        <taxon>Demequinaceae</taxon>
        <taxon>Demequina</taxon>
    </lineage>
</organism>
<protein>
    <recommendedName>
        <fullName evidence="4">Small multidrug efflux protein</fullName>
    </recommendedName>
</protein>
<comment type="caution">
    <text evidence="2">The sequence shown here is derived from an EMBL/GenBank/DDBJ whole genome shotgun (WGS) entry which is preliminary data.</text>
</comment>
<keyword evidence="3" id="KW-1185">Reference proteome</keyword>
<sequence>MFNDLILNLTDFVAGLSPWLQAFGVALISLIPFVESYLGTFIGVLVGMNPWLALVAAVIGNTICTFALIAAASRTRRAVIARRQDPEAAAPSKRRQRIAGYLERFGVPGVSLLGPLALPSQFTAPTMVALGASARSVYFWMGISIVAWGVLFGFFGNWAAGVLV</sequence>
<reference evidence="3" key="1">
    <citation type="journal article" date="2019" name="Int. J. Syst. Evol. Microbiol.">
        <title>The Global Catalogue of Microorganisms (GCM) 10K type strain sequencing project: providing services to taxonomists for standard genome sequencing and annotation.</title>
        <authorList>
            <consortium name="The Broad Institute Genomics Platform"/>
            <consortium name="The Broad Institute Genome Sequencing Center for Infectious Disease"/>
            <person name="Wu L."/>
            <person name="Ma J."/>
        </authorList>
    </citation>
    <scope>NUCLEOTIDE SEQUENCE [LARGE SCALE GENOMIC DNA]</scope>
    <source>
        <strain evidence="3">NBRC 112299</strain>
    </source>
</reference>
<feature type="transmembrane region" description="Helical" evidence="1">
    <location>
        <begin position="138"/>
        <end position="160"/>
    </location>
</feature>
<dbReference type="Proteomes" id="UP001157125">
    <property type="component" value="Unassembled WGS sequence"/>
</dbReference>
<evidence type="ECO:0008006" key="4">
    <source>
        <dbReference type="Google" id="ProtNLM"/>
    </source>
</evidence>
<evidence type="ECO:0000313" key="3">
    <source>
        <dbReference type="Proteomes" id="UP001157125"/>
    </source>
</evidence>
<name>A0ABQ6IIW3_9MICO</name>
<keyword evidence="1" id="KW-0812">Transmembrane</keyword>
<proteinExistence type="predicted"/>
<feature type="transmembrane region" description="Helical" evidence="1">
    <location>
        <begin position="12"/>
        <end position="31"/>
    </location>
</feature>
<accession>A0ABQ6IIW3</accession>
<gene>
    <name evidence="2" type="ORF">GCM10025876_34490</name>
</gene>
<dbReference type="RefSeq" id="WP_284329016.1">
    <property type="nucleotide sequence ID" value="NZ_BSUN01000001.1"/>
</dbReference>
<keyword evidence="1" id="KW-1133">Transmembrane helix</keyword>
<feature type="transmembrane region" description="Helical" evidence="1">
    <location>
        <begin position="101"/>
        <end position="118"/>
    </location>
</feature>
<evidence type="ECO:0000256" key="1">
    <source>
        <dbReference type="SAM" id="Phobius"/>
    </source>
</evidence>
<keyword evidence="1" id="KW-0472">Membrane</keyword>
<dbReference type="EMBL" id="BSUN01000001">
    <property type="protein sequence ID" value="GMA37245.1"/>
    <property type="molecule type" value="Genomic_DNA"/>
</dbReference>